<comment type="subcellular location">
    <subcellularLocation>
        <location evidence="6">Cell membrane</location>
        <topology evidence="6">Multi-pass membrane protein</topology>
    </subcellularLocation>
    <subcellularLocation>
        <location evidence="1">Membrane</location>
    </subcellularLocation>
</comment>
<dbReference type="CDD" id="cd06662">
    <property type="entry name" value="SURF1"/>
    <property type="match status" value="1"/>
</dbReference>
<dbReference type="PROSITE" id="PS50895">
    <property type="entry name" value="SURF1"/>
    <property type="match status" value="1"/>
</dbReference>
<gene>
    <name evidence="8" type="ORF">FHX71_001329</name>
</gene>
<dbReference type="Pfam" id="PF02104">
    <property type="entry name" value="SURF1"/>
    <property type="match status" value="1"/>
</dbReference>
<protein>
    <recommendedName>
        <fullName evidence="6">SURF1-like protein</fullName>
    </recommendedName>
</protein>
<dbReference type="EMBL" id="JACGWV010000001">
    <property type="protein sequence ID" value="MBA8807387.1"/>
    <property type="molecule type" value="Genomic_DNA"/>
</dbReference>
<keyword evidence="9" id="KW-1185">Reference proteome</keyword>
<dbReference type="AlphaFoldDB" id="A0A7W3PDC1"/>
<keyword evidence="5 6" id="KW-0472">Membrane</keyword>
<accession>A0A7W3PDC1</accession>
<organism evidence="8 9">
    <name type="scientific">Promicromonospora sukumoe</name>
    <dbReference type="NCBI Taxonomy" id="88382"/>
    <lineage>
        <taxon>Bacteria</taxon>
        <taxon>Bacillati</taxon>
        <taxon>Actinomycetota</taxon>
        <taxon>Actinomycetes</taxon>
        <taxon>Micrococcales</taxon>
        <taxon>Promicromonosporaceae</taxon>
        <taxon>Promicromonospora</taxon>
    </lineage>
</organism>
<evidence type="ECO:0000256" key="1">
    <source>
        <dbReference type="ARBA" id="ARBA00004370"/>
    </source>
</evidence>
<keyword evidence="6" id="KW-1003">Cell membrane</keyword>
<keyword evidence="3 6" id="KW-0812">Transmembrane</keyword>
<evidence type="ECO:0000256" key="5">
    <source>
        <dbReference type="ARBA" id="ARBA00023136"/>
    </source>
</evidence>
<evidence type="ECO:0000256" key="7">
    <source>
        <dbReference type="SAM" id="MobiDB-lite"/>
    </source>
</evidence>
<comment type="caution">
    <text evidence="8">The sequence shown here is derived from an EMBL/GenBank/DDBJ whole genome shotgun (WGS) entry which is preliminary data.</text>
</comment>
<evidence type="ECO:0000313" key="8">
    <source>
        <dbReference type="EMBL" id="MBA8807387.1"/>
    </source>
</evidence>
<comment type="similarity">
    <text evidence="2 6">Belongs to the SURF1 family.</text>
</comment>
<proteinExistence type="inferred from homology"/>
<dbReference type="GO" id="GO:0005886">
    <property type="term" value="C:plasma membrane"/>
    <property type="evidence" value="ECO:0007669"/>
    <property type="project" value="UniProtKB-SubCell"/>
</dbReference>
<sequence>MTDTSVLAPMPDDARGPRTTRQWVILAVAAVVLAALCLLAGRWQWNRYESREIEIDRIENNWSAPAVPVDEVLPGPGAVVPESDVWRPVELRGTYVTDATVLLRNRPVAGQNGYHVLVPFEARLPDGQEVVVVVDRGTVPLGSDGAEPDAFPAPPSGTVTAVVSLRADEPASSRGAPAGQVQAISTAQVLAAGPSGAGWAEGRTVGAYGALRSEQPAPGISLATLPKPNTDPGSHLSYAFQWGIFAIGAIAGYVLLWRRERGALRGENVSAGDLLLASEDLADAEGVRARRQPRDRRPSAEDEEDALIEAQLR</sequence>
<dbReference type="PANTHER" id="PTHR23427:SF2">
    <property type="entry name" value="SURFEIT LOCUS PROTEIN 1"/>
    <property type="match status" value="1"/>
</dbReference>
<feature type="transmembrane region" description="Helical" evidence="6">
    <location>
        <begin position="236"/>
        <end position="256"/>
    </location>
</feature>
<evidence type="ECO:0000313" key="9">
    <source>
        <dbReference type="Proteomes" id="UP000540568"/>
    </source>
</evidence>
<feature type="region of interest" description="Disordered" evidence="7">
    <location>
        <begin position="286"/>
        <end position="313"/>
    </location>
</feature>
<dbReference type="RefSeq" id="WP_312876943.1">
    <property type="nucleotide sequence ID" value="NZ_BAAATF010000007.1"/>
</dbReference>
<evidence type="ECO:0000256" key="3">
    <source>
        <dbReference type="ARBA" id="ARBA00022692"/>
    </source>
</evidence>
<keyword evidence="4 6" id="KW-1133">Transmembrane helix</keyword>
<name>A0A7W3PDC1_9MICO</name>
<evidence type="ECO:0000256" key="6">
    <source>
        <dbReference type="RuleBase" id="RU363076"/>
    </source>
</evidence>
<dbReference type="PANTHER" id="PTHR23427">
    <property type="entry name" value="SURFEIT LOCUS PROTEIN"/>
    <property type="match status" value="1"/>
</dbReference>
<feature type="transmembrane region" description="Helical" evidence="6">
    <location>
        <begin position="23"/>
        <end position="45"/>
    </location>
</feature>
<reference evidence="8 9" key="1">
    <citation type="submission" date="2020-07" db="EMBL/GenBank/DDBJ databases">
        <title>Sequencing the genomes of 1000 actinobacteria strains.</title>
        <authorList>
            <person name="Klenk H.-P."/>
        </authorList>
    </citation>
    <scope>NUCLEOTIDE SEQUENCE [LARGE SCALE GENOMIC DNA]</scope>
    <source>
        <strain evidence="8 9">DSM 44121</strain>
    </source>
</reference>
<dbReference type="Proteomes" id="UP000540568">
    <property type="component" value="Unassembled WGS sequence"/>
</dbReference>
<dbReference type="InterPro" id="IPR045214">
    <property type="entry name" value="Surf1/Surf4"/>
</dbReference>
<evidence type="ECO:0000256" key="2">
    <source>
        <dbReference type="ARBA" id="ARBA00007165"/>
    </source>
</evidence>
<evidence type="ECO:0000256" key="4">
    <source>
        <dbReference type="ARBA" id="ARBA00022989"/>
    </source>
</evidence>
<dbReference type="InterPro" id="IPR002994">
    <property type="entry name" value="Surf1/Shy1"/>
</dbReference>